<name>A0A196SI90_BLAHN</name>
<dbReference type="AlphaFoldDB" id="A0A196SI90"/>
<accession>A0A196SI90</accession>
<keyword evidence="3" id="KW-1185">Reference proteome</keyword>
<keyword evidence="1" id="KW-1133">Transmembrane helix</keyword>
<reference evidence="2 3" key="1">
    <citation type="submission" date="2016-05" db="EMBL/GenBank/DDBJ databases">
        <title>Nuclear genome of Blastocystis sp. subtype 1 NandII.</title>
        <authorList>
            <person name="Gentekaki E."/>
            <person name="Curtis B."/>
            <person name="Stairs C."/>
            <person name="Eme L."/>
            <person name="Herman E."/>
            <person name="Klimes V."/>
            <person name="Arias M.C."/>
            <person name="Elias M."/>
            <person name="Hilliou F."/>
            <person name="Klute M."/>
            <person name="Malik S.-B."/>
            <person name="Pightling A."/>
            <person name="Rachubinski R."/>
            <person name="Salas D."/>
            <person name="Schlacht A."/>
            <person name="Suga H."/>
            <person name="Archibald J."/>
            <person name="Ball S.G."/>
            <person name="Clark G."/>
            <person name="Dacks J."/>
            <person name="Van Der Giezen M."/>
            <person name="Tsaousis A."/>
            <person name="Roger A."/>
        </authorList>
    </citation>
    <scope>NUCLEOTIDE SEQUENCE [LARGE SCALE GENOMIC DNA]</scope>
    <source>
        <strain evidence="3">ATCC 50177 / NandII</strain>
    </source>
</reference>
<dbReference type="Proteomes" id="UP000078348">
    <property type="component" value="Unassembled WGS sequence"/>
</dbReference>
<keyword evidence="1" id="KW-0472">Membrane</keyword>
<evidence type="ECO:0000313" key="2">
    <source>
        <dbReference type="EMBL" id="OAO16755.1"/>
    </source>
</evidence>
<feature type="transmembrane region" description="Helical" evidence="1">
    <location>
        <begin position="43"/>
        <end position="66"/>
    </location>
</feature>
<evidence type="ECO:0000256" key="1">
    <source>
        <dbReference type="SAM" id="Phobius"/>
    </source>
</evidence>
<keyword evidence="1" id="KW-0812">Transmembrane</keyword>
<evidence type="ECO:0000313" key="3">
    <source>
        <dbReference type="Proteomes" id="UP000078348"/>
    </source>
</evidence>
<protein>
    <submittedName>
        <fullName evidence="2">Uncharacterized protein</fullName>
    </submittedName>
</protein>
<gene>
    <name evidence="2" type="ORF">AV274_1510</name>
</gene>
<organism evidence="2 3">
    <name type="scientific">Blastocystis sp. subtype 1 (strain ATCC 50177 / NandII)</name>
    <dbReference type="NCBI Taxonomy" id="478820"/>
    <lineage>
        <taxon>Eukaryota</taxon>
        <taxon>Sar</taxon>
        <taxon>Stramenopiles</taxon>
        <taxon>Bigyra</taxon>
        <taxon>Opalozoa</taxon>
        <taxon>Opalinata</taxon>
        <taxon>Blastocystidae</taxon>
        <taxon>Blastocystis</taxon>
    </lineage>
</organism>
<comment type="caution">
    <text evidence="2">The sequence shown here is derived from an EMBL/GenBank/DDBJ whole genome shotgun (WGS) entry which is preliminary data.</text>
</comment>
<proteinExistence type="predicted"/>
<dbReference type="EMBL" id="LXWW01000063">
    <property type="protein sequence ID" value="OAO16755.1"/>
    <property type="molecule type" value="Genomic_DNA"/>
</dbReference>
<sequence length="88" mass="9479">MGRVIEYNLDDITPKFAELVAAKLGAGYGGSIDKVTLRPYVNWAMVIIVSVVVVVVAAAIGGYIYVRNKSGSVKSLHKRANNDETLLV</sequence>